<proteinExistence type="predicted"/>
<feature type="compositionally biased region" description="Basic residues" evidence="1">
    <location>
        <begin position="124"/>
        <end position="133"/>
    </location>
</feature>
<dbReference type="Pfam" id="PF22980">
    <property type="entry name" value="Myb_DNA-bind_8"/>
    <property type="match status" value="1"/>
</dbReference>
<comment type="caution">
    <text evidence="3">The sequence shown here is derived from an EMBL/GenBank/DDBJ whole genome shotgun (WGS) entry which is preliminary data.</text>
</comment>
<dbReference type="InterPro" id="IPR054505">
    <property type="entry name" value="Myb_DNA-bind_8"/>
</dbReference>
<protein>
    <recommendedName>
        <fullName evidence="2">Myb-like DNA-binding domain-containing protein</fullName>
    </recommendedName>
</protein>
<dbReference type="InParanoid" id="A0A2K1QKR2"/>
<dbReference type="Proteomes" id="UP000243797">
    <property type="component" value="Unassembled WGS sequence"/>
</dbReference>
<evidence type="ECO:0000256" key="1">
    <source>
        <dbReference type="SAM" id="MobiDB-lite"/>
    </source>
</evidence>
<dbReference type="AlphaFoldDB" id="A0A2K1QKR2"/>
<dbReference type="OrthoDB" id="5403747at2759"/>
<accession>A0A2K1QKR2</accession>
<dbReference type="EMBL" id="NKHZ01000070">
    <property type="protein sequence ID" value="PNS15512.1"/>
    <property type="molecule type" value="Genomic_DNA"/>
</dbReference>
<dbReference type="STRING" id="2082308.A0A2K1QKR2"/>
<gene>
    <name evidence="3" type="ORF">CAC42_771</name>
</gene>
<keyword evidence="4" id="KW-1185">Reference proteome</keyword>
<feature type="domain" description="Myb-like DNA-binding" evidence="2">
    <location>
        <begin position="10"/>
        <end position="54"/>
    </location>
</feature>
<evidence type="ECO:0000259" key="2">
    <source>
        <dbReference type="Pfam" id="PF22980"/>
    </source>
</evidence>
<feature type="compositionally biased region" description="Acidic residues" evidence="1">
    <location>
        <begin position="142"/>
        <end position="151"/>
    </location>
</feature>
<name>A0A2K1QKR2_9PEZI</name>
<evidence type="ECO:0000313" key="3">
    <source>
        <dbReference type="EMBL" id="PNS15512.1"/>
    </source>
</evidence>
<evidence type="ECO:0000313" key="4">
    <source>
        <dbReference type="Proteomes" id="UP000243797"/>
    </source>
</evidence>
<reference evidence="3 4" key="1">
    <citation type="submission" date="2017-06" db="EMBL/GenBank/DDBJ databases">
        <title>Draft genome sequence of a variant of Elsinoe murrayae.</title>
        <authorList>
            <person name="Cheng Q."/>
        </authorList>
    </citation>
    <scope>NUCLEOTIDE SEQUENCE [LARGE SCALE GENOMIC DNA]</scope>
    <source>
        <strain evidence="3 4">CQ-2017a</strain>
    </source>
</reference>
<organism evidence="3 4">
    <name type="scientific">Sphaceloma murrayae</name>
    <dbReference type="NCBI Taxonomy" id="2082308"/>
    <lineage>
        <taxon>Eukaryota</taxon>
        <taxon>Fungi</taxon>
        <taxon>Dikarya</taxon>
        <taxon>Ascomycota</taxon>
        <taxon>Pezizomycotina</taxon>
        <taxon>Dothideomycetes</taxon>
        <taxon>Dothideomycetidae</taxon>
        <taxon>Myriangiales</taxon>
        <taxon>Elsinoaceae</taxon>
        <taxon>Sphaceloma</taxon>
    </lineage>
</organism>
<feature type="region of interest" description="Disordered" evidence="1">
    <location>
        <begin position="43"/>
        <end position="151"/>
    </location>
</feature>
<sequence>MSDKGFSAGEQKLLMVILSNLKGDINADWAAVAKECNYKDAGIARTRWTQIKRKKIHPGNGSGSGKDKGATETNGDSDGEGDSVATPKKSSPKKRGRKATGEGGDEAETGAEELGLGDAETKPKGKRGRPAKKPKVDVKVDPEDEAVIDEQ</sequence>